<feature type="non-terminal residue" evidence="2">
    <location>
        <position position="1"/>
    </location>
</feature>
<reference evidence="2 3" key="1">
    <citation type="submission" date="2019-11" db="EMBL/GenBank/DDBJ databases">
        <title>Genome-resolved metagenomics to study the prevalence of co-infection and intraspecific heterogeneity among plant pathogen metapopulations.</title>
        <authorList>
            <person name="Newberry E."/>
            <person name="Bhandari R."/>
            <person name="Kemble J."/>
            <person name="Sikora E."/>
            <person name="Potnis N."/>
        </authorList>
    </citation>
    <scope>NUCLEOTIDE SEQUENCE [LARGE SCALE GENOMIC DNA]</scope>
    <source>
        <strain evidence="2">Xp_Tom_Tuscaloosa_18b</strain>
    </source>
</reference>
<dbReference type="EMBL" id="JAAGYU010001732">
    <property type="protein sequence ID" value="NEL80604.1"/>
    <property type="molecule type" value="Genomic_DNA"/>
</dbReference>
<dbReference type="SUPFAM" id="SSF50998">
    <property type="entry name" value="Quinoprotein alcohol dehydrogenase-like"/>
    <property type="match status" value="1"/>
</dbReference>
<dbReference type="AlphaFoldDB" id="A0A7X5N468"/>
<organism evidence="2 3">
    <name type="scientific">Xanthomonas perforans</name>
    <dbReference type="NCBI Taxonomy" id="442694"/>
    <lineage>
        <taxon>Bacteria</taxon>
        <taxon>Pseudomonadati</taxon>
        <taxon>Pseudomonadota</taxon>
        <taxon>Gammaproteobacteria</taxon>
        <taxon>Lysobacterales</taxon>
        <taxon>Lysobacteraceae</taxon>
        <taxon>Xanthomonas</taxon>
    </lineage>
</organism>
<evidence type="ECO:0000313" key="2">
    <source>
        <dbReference type="EMBL" id="NEL80604.1"/>
    </source>
</evidence>
<dbReference type="Proteomes" id="UP000471082">
    <property type="component" value="Unassembled WGS sequence"/>
</dbReference>
<proteinExistence type="predicted"/>
<dbReference type="InterPro" id="IPR011047">
    <property type="entry name" value="Quinoprotein_ADH-like_sf"/>
</dbReference>
<protein>
    <submittedName>
        <fullName evidence="2">PQQ-binding-like beta-propeller repeat protein</fullName>
    </submittedName>
</protein>
<evidence type="ECO:0000313" key="3">
    <source>
        <dbReference type="Proteomes" id="UP000471082"/>
    </source>
</evidence>
<dbReference type="Gene3D" id="2.140.10.10">
    <property type="entry name" value="Quinoprotein alcohol dehydrogenase-like superfamily"/>
    <property type="match status" value="1"/>
</dbReference>
<feature type="non-terminal residue" evidence="2">
    <location>
        <position position="107"/>
    </location>
</feature>
<dbReference type="InterPro" id="IPR002372">
    <property type="entry name" value="PQQ_rpt_dom"/>
</dbReference>
<name>A0A7X5N468_XANPE</name>
<evidence type="ECO:0000259" key="1">
    <source>
        <dbReference type="Pfam" id="PF01011"/>
    </source>
</evidence>
<feature type="domain" description="Pyrrolo-quinoline quinone repeat" evidence="1">
    <location>
        <begin position="1"/>
        <end position="107"/>
    </location>
</feature>
<gene>
    <name evidence="2" type="ORF">G3W61_30640</name>
</gene>
<dbReference type="Pfam" id="PF01011">
    <property type="entry name" value="PQQ"/>
    <property type="match status" value="1"/>
</dbReference>
<accession>A0A7X5N468</accession>
<comment type="caution">
    <text evidence="2">The sequence shown here is derived from an EMBL/GenBank/DDBJ whole genome shotgun (WGS) entry which is preliminary data.</text>
</comment>
<sequence>GTLDGRLIALDARSGKPCTDFGNNGQVDITVGMGQTPPGYVSINSPPAIVRGVVVTGHQVLDGQKRYEPSGVIEGFDAVTGQLRWAWDMTHPDWNGAPPPGQTWTRG</sequence>